<feature type="transmembrane region" description="Helical" evidence="1">
    <location>
        <begin position="69"/>
        <end position="88"/>
    </location>
</feature>
<evidence type="ECO:0008006" key="4">
    <source>
        <dbReference type="Google" id="ProtNLM"/>
    </source>
</evidence>
<feature type="transmembrane region" description="Helical" evidence="1">
    <location>
        <begin position="100"/>
        <end position="122"/>
    </location>
</feature>
<reference evidence="2" key="1">
    <citation type="submission" date="2022-09" db="EMBL/GenBank/DDBJ databases">
        <title>genome sequence of Deinococcus rubellus.</title>
        <authorList>
            <person name="Srinivasan S."/>
        </authorList>
    </citation>
    <scope>NUCLEOTIDE SEQUENCE</scope>
    <source>
        <strain evidence="2">Ant6</strain>
    </source>
</reference>
<keyword evidence="1" id="KW-0812">Transmembrane</keyword>
<evidence type="ECO:0000256" key="1">
    <source>
        <dbReference type="SAM" id="Phobius"/>
    </source>
</evidence>
<dbReference type="Proteomes" id="UP001060261">
    <property type="component" value="Chromosome"/>
</dbReference>
<dbReference type="RefSeq" id="WP_260559604.1">
    <property type="nucleotide sequence ID" value="NZ_BAABEC010000144.1"/>
</dbReference>
<accession>A0ABY5YE01</accession>
<proteinExistence type="predicted"/>
<keyword evidence="3" id="KW-1185">Reference proteome</keyword>
<dbReference type="EMBL" id="CP104213">
    <property type="protein sequence ID" value="UWX63314.1"/>
    <property type="molecule type" value="Genomic_DNA"/>
</dbReference>
<keyword evidence="1" id="KW-1133">Transmembrane helix</keyword>
<sequence>MESVVALFSEPAQAKTALQNLAARGFDRDNLGFSINDPVAENDIAQDTGISPEQGAPAGVSGVLRGMGLGIMAGLAIALPVWALIWLIPETRIYSMGGLYTALFGVLGGGGMGGIFGALAGTDHGDYVKLLRQFGIPAADAEAYDAGIRSGHVLVVARSERGNKSDEALSILKRSGAVDLSQVRGGGALASQRGTTDQTV</sequence>
<gene>
    <name evidence="2" type="ORF">N0D28_11215</name>
</gene>
<name>A0ABY5YE01_9DEIO</name>
<keyword evidence="1" id="KW-0472">Membrane</keyword>
<evidence type="ECO:0000313" key="3">
    <source>
        <dbReference type="Proteomes" id="UP001060261"/>
    </source>
</evidence>
<protein>
    <recommendedName>
        <fullName evidence="4">DUF3341 domain-containing protein</fullName>
    </recommendedName>
</protein>
<evidence type="ECO:0000313" key="2">
    <source>
        <dbReference type="EMBL" id="UWX63314.1"/>
    </source>
</evidence>
<organism evidence="2 3">
    <name type="scientific">Deinococcus rubellus</name>
    <dbReference type="NCBI Taxonomy" id="1889240"/>
    <lineage>
        <taxon>Bacteria</taxon>
        <taxon>Thermotogati</taxon>
        <taxon>Deinococcota</taxon>
        <taxon>Deinococci</taxon>
        <taxon>Deinococcales</taxon>
        <taxon>Deinococcaceae</taxon>
        <taxon>Deinococcus</taxon>
    </lineage>
</organism>